<name>A0A2N8HE08_9BACT</name>
<dbReference type="Gene3D" id="1.10.10.410">
    <property type="match status" value="1"/>
</dbReference>
<dbReference type="PANTHER" id="PTHR28055">
    <property type="entry name" value="ALTERED INHERITANCE OF MITOCHONDRIA PROTEIN 41, MITOCHONDRIAL"/>
    <property type="match status" value="1"/>
</dbReference>
<comment type="caution">
    <text evidence="1">The sequence shown here is derived from an EMBL/GenBank/DDBJ whole genome shotgun (WGS) entry which is preliminary data.</text>
</comment>
<dbReference type="InterPro" id="IPR042184">
    <property type="entry name" value="YqeY/Aim41_N"/>
</dbReference>
<organism evidence="1 2">
    <name type="scientific">Akkermansia muciniphila</name>
    <dbReference type="NCBI Taxonomy" id="239935"/>
    <lineage>
        <taxon>Bacteria</taxon>
        <taxon>Pseudomonadati</taxon>
        <taxon>Verrucomicrobiota</taxon>
        <taxon>Verrucomicrobiia</taxon>
        <taxon>Verrucomicrobiales</taxon>
        <taxon>Akkermansiaceae</taxon>
        <taxon>Akkermansia</taxon>
    </lineage>
</organism>
<dbReference type="InterPro" id="IPR003789">
    <property type="entry name" value="Asn/Gln_tRNA_amidoTrase-B-like"/>
</dbReference>
<dbReference type="GO" id="GO:0016740">
    <property type="term" value="F:transferase activity"/>
    <property type="evidence" value="ECO:0007669"/>
    <property type="project" value="UniProtKB-KW"/>
</dbReference>
<dbReference type="InterPro" id="IPR019004">
    <property type="entry name" value="YqeY/Aim41"/>
</dbReference>
<dbReference type="PANTHER" id="PTHR28055:SF1">
    <property type="entry name" value="ALTERED INHERITANCE OF MITOCHONDRIA PROTEIN 41, MITOCHONDRIAL"/>
    <property type="match status" value="1"/>
</dbReference>
<evidence type="ECO:0000313" key="1">
    <source>
        <dbReference type="EMBL" id="PNC18194.1"/>
    </source>
</evidence>
<reference evidence="1 2" key="1">
    <citation type="journal article" date="2017" name="BMC Genomics">
        <title>Genome sequencing of 39 Akkermansia muciniphila isolates reveals its population structure, genomic and functional diverisity, and global distribution in mammalian gut microbiotas.</title>
        <authorList>
            <person name="Guo X."/>
            <person name="Li S."/>
            <person name="Zhang J."/>
            <person name="Wu F."/>
            <person name="Li X."/>
            <person name="Wu D."/>
            <person name="Zhang M."/>
            <person name="Ou Z."/>
            <person name="Jie Z."/>
            <person name="Yan Q."/>
            <person name="Li P."/>
            <person name="Yi J."/>
            <person name="Peng Y."/>
        </authorList>
    </citation>
    <scope>NUCLEOTIDE SEQUENCE [LARGE SCALE GENOMIC DNA]</scope>
    <source>
        <strain evidence="1 2">GP24</strain>
    </source>
</reference>
<dbReference type="AlphaFoldDB" id="A0A2N8HE08"/>
<dbReference type="GO" id="GO:0016884">
    <property type="term" value="F:carbon-nitrogen ligase activity, with glutamine as amido-N-donor"/>
    <property type="evidence" value="ECO:0007669"/>
    <property type="project" value="InterPro"/>
</dbReference>
<sequence length="158" mass="17270">MRLVNGDMSKISDQIMEGMKTAMRAKDSVTLNTLRALKTALTNAGIAKGGLGTPLEEAEELAVVRKQIKQREDSTEQFRSAGRPELADKEEAEITVLKQFMPAELTAEETAAILEDVMKETGASAKKDMGQVMKLMQERTAGRVNGKELARMVSARLS</sequence>
<dbReference type="Gene3D" id="1.10.1510.10">
    <property type="entry name" value="Uncharacterised protein YqeY/AIM41 PF09424, N-terminal domain"/>
    <property type="match status" value="1"/>
</dbReference>
<evidence type="ECO:0000313" key="2">
    <source>
        <dbReference type="Proteomes" id="UP000236000"/>
    </source>
</evidence>
<gene>
    <name evidence="1" type="ORF">CXU22_06070</name>
</gene>
<dbReference type="Proteomes" id="UP000236000">
    <property type="component" value="Unassembled WGS sequence"/>
</dbReference>
<dbReference type="OrthoDB" id="9794041at2"/>
<keyword evidence="1" id="KW-0808">Transferase</keyword>
<protein>
    <submittedName>
        <fullName evidence="1">Glutamyl-tRNA amidotransferase</fullName>
    </submittedName>
</protein>
<dbReference type="EMBL" id="PJKA01000010">
    <property type="protein sequence ID" value="PNC18194.1"/>
    <property type="molecule type" value="Genomic_DNA"/>
</dbReference>
<dbReference type="InterPro" id="IPR023168">
    <property type="entry name" value="GatB_Yqey_C_2"/>
</dbReference>
<dbReference type="SUPFAM" id="SSF89095">
    <property type="entry name" value="GatB/YqeY motif"/>
    <property type="match status" value="1"/>
</dbReference>
<proteinExistence type="predicted"/>
<dbReference type="Pfam" id="PF09424">
    <property type="entry name" value="YqeY"/>
    <property type="match status" value="1"/>
</dbReference>
<accession>A0A2N8HE08</accession>